<feature type="binding site" evidence="7">
    <location>
        <position position="29"/>
    </location>
    <ligand>
        <name>3-phosphoshikimate</name>
        <dbReference type="ChEBI" id="CHEBI:145989"/>
    </ligand>
</feature>
<dbReference type="InterPro" id="IPR013792">
    <property type="entry name" value="RNA3'P_cycl/enolpyr_Trfase_a/b"/>
</dbReference>
<feature type="active site" description="Proton acceptor" evidence="7">
    <location>
        <position position="298"/>
    </location>
</feature>
<dbReference type="Pfam" id="PF00275">
    <property type="entry name" value="EPSP_synthase"/>
    <property type="match status" value="1"/>
</dbReference>
<sequence length="423" mass="47926">MRGMNKKIIKANRLTGEVTPPPSKSILHRYIIASSLAKGISKIENISYSDDIIATIEAMEKLGAKIEKKDNYLLIDGSKTFDKKYLNNNAEIDCNESGSTLRFLFPLSIVKKNKISFKGKGKLFKRPLNPYFENFDKYKIKYSYINENEILLDGELKSGKYEIDGNISSQFITGLLFSLPLLNENSKIIIKGKLESSSYIDITLDCLNKFGINIIKNSYKEFIIKGNQNYKSGDYEVEADYSQVAFFLVANSIGSNIKINGLNTNSLQGDKKIIDFISQIDNWNKEEKLILDGSETPDIIPILSLKACTSKKEIEIVNIARLRIKESDRLKATVKELSKLGFDLLEKEDSILINSRKDFNKINNSLVYLSSHSDHRIAMTIAIALTCYNGEIILDNLDCVKKSYPNFWEVFLLLGGKIYEYLG</sequence>
<name>Q7P4S6_FUSVC</name>
<dbReference type="CDD" id="cd01556">
    <property type="entry name" value="EPSP_synthase"/>
    <property type="match status" value="1"/>
</dbReference>
<feature type="binding site" evidence="7">
    <location>
        <position position="24"/>
    </location>
    <ligand>
        <name>phosphoenolpyruvate</name>
        <dbReference type="ChEBI" id="CHEBI:58702"/>
    </ligand>
</feature>
<keyword evidence="7" id="KW-0963">Cytoplasm</keyword>
<evidence type="ECO:0000256" key="5">
    <source>
        <dbReference type="ARBA" id="ARBA00023141"/>
    </source>
</evidence>
<feature type="binding site" evidence="7">
    <location>
        <position position="25"/>
    </location>
    <ligand>
        <name>3-phosphoshikimate</name>
        <dbReference type="ChEBI" id="CHEBI:145989"/>
    </ligand>
</feature>
<dbReference type="InterPro" id="IPR001986">
    <property type="entry name" value="Enolpyruvate_Tfrase_dom"/>
</dbReference>
<keyword evidence="4 7" id="KW-0808">Transferase</keyword>
<proteinExistence type="inferred from homology"/>
<comment type="caution">
    <text evidence="7">Lacks conserved residue(s) required for the propagation of feature annotation.</text>
</comment>
<dbReference type="InterPro" id="IPR036968">
    <property type="entry name" value="Enolpyruvate_Tfrase_sf"/>
</dbReference>
<evidence type="ECO:0000313" key="9">
    <source>
        <dbReference type="EMBL" id="EAA23660.1"/>
    </source>
</evidence>
<evidence type="ECO:0000259" key="8">
    <source>
        <dbReference type="Pfam" id="PF00275"/>
    </source>
</evidence>
<feature type="binding site" evidence="7">
    <location>
        <position position="98"/>
    </location>
    <ligand>
        <name>phosphoenolpyruvate</name>
        <dbReference type="ChEBI" id="CHEBI:58702"/>
    </ligand>
</feature>
<reference evidence="9 10" key="1">
    <citation type="journal article" date="2003" name="Genome Res.">
        <title>Genome analysis of F. nucleatum sub spp vincentii and its comparison with the genome of F. nucleatum ATCC 25586.</title>
        <authorList>
            <person name="Kapatral V."/>
            <person name="Ivanova N."/>
            <person name="Anderson I."/>
            <person name="Reznik G."/>
            <person name="Bhattacharyya A."/>
            <person name="Gardner W.L."/>
            <person name="Mikhailova N."/>
            <person name="Lapidus A."/>
            <person name="Larsen N."/>
            <person name="D'Souza M."/>
            <person name="Walunas T."/>
            <person name="Haselkorn R."/>
            <person name="Overbeek R."/>
            <person name="Kyrpides N."/>
        </authorList>
    </citation>
    <scope>NUCLEOTIDE SEQUENCE [LARGE SCALE GENOMIC DNA]</scope>
    <source>
        <strain evidence="9 10">ATCC 49256</strain>
    </source>
</reference>
<dbReference type="HAMAP" id="MF_00210">
    <property type="entry name" value="EPSP_synth"/>
    <property type="match status" value="1"/>
</dbReference>
<comment type="catalytic activity">
    <reaction evidence="6">
        <text>3-phosphoshikimate + phosphoenolpyruvate = 5-O-(1-carboxyvinyl)-3-phosphoshikimate + phosphate</text>
        <dbReference type="Rhea" id="RHEA:21256"/>
        <dbReference type="ChEBI" id="CHEBI:43474"/>
        <dbReference type="ChEBI" id="CHEBI:57701"/>
        <dbReference type="ChEBI" id="CHEBI:58702"/>
        <dbReference type="ChEBI" id="CHEBI:145989"/>
        <dbReference type="EC" id="2.5.1.19"/>
    </reaction>
    <physiologicalReaction direction="left-to-right" evidence="6">
        <dbReference type="Rhea" id="RHEA:21257"/>
    </physiologicalReaction>
</comment>
<dbReference type="PANTHER" id="PTHR21090:SF5">
    <property type="entry name" value="PENTAFUNCTIONAL AROM POLYPEPTIDE"/>
    <property type="match status" value="1"/>
</dbReference>
<dbReference type="InterPro" id="IPR023193">
    <property type="entry name" value="EPSP_synthase_CS"/>
</dbReference>
<feature type="binding site" evidence="7">
    <location>
        <position position="376"/>
    </location>
    <ligand>
        <name>phosphoenolpyruvate</name>
        <dbReference type="ChEBI" id="CHEBI:58702"/>
    </ligand>
</feature>
<dbReference type="SUPFAM" id="SSF55205">
    <property type="entry name" value="EPT/RTPC-like"/>
    <property type="match status" value="1"/>
</dbReference>
<accession>Q7P4S6</accession>
<dbReference type="EC" id="2.5.1.19" evidence="7"/>
<feature type="binding site" evidence="7">
    <location>
        <position position="169"/>
    </location>
    <ligand>
        <name>3-phosphoshikimate</name>
        <dbReference type="ChEBI" id="CHEBI:145989"/>
    </ligand>
</feature>
<organism evidence="9 10">
    <name type="scientific">Fusobacterium vincentii ATCC 49256</name>
    <dbReference type="NCBI Taxonomy" id="209882"/>
    <lineage>
        <taxon>Bacteria</taxon>
        <taxon>Fusobacteriati</taxon>
        <taxon>Fusobacteriota</taxon>
        <taxon>Fusobacteriia</taxon>
        <taxon>Fusobacteriales</taxon>
        <taxon>Fusobacteriaceae</taxon>
        <taxon>Fusobacterium</taxon>
    </lineage>
</organism>
<feature type="binding site" evidence="7">
    <location>
        <position position="170"/>
    </location>
    <ligand>
        <name>3-phosphoshikimate</name>
        <dbReference type="ChEBI" id="CHEBI:145989"/>
    </ligand>
</feature>
<dbReference type="GO" id="GO:0009423">
    <property type="term" value="P:chorismate biosynthetic process"/>
    <property type="evidence" value="ECO:0007669"/>
    <property type="project" value="UniProtKB-UniRule"/>
</dbReference>
<keyword evidence="5 7" id="KW-0057">Aromatic amino acid biosynthesis</keyword>
<dbReference type="NCBIfam" id="TIGR01356">
    <property type="entry name" value="aroA"/>
    <property type="match status" value="1"/>
</dbReference>
<dbReference type="EMBL" id="AABF01000100">
    <property type="protein sequence ID" value="EAA23660.1"/>
    <property type="molecule type" value="Genomic_DNA"/>
</dbReference>
<protein>
    <recommendedName>
        <fullName evidence="7">3-phosphoshikimate 1-carboxyvinyltransferase</fullName>
        <ecNumber evidence="7">2.5.1.19</ecNumber>
    </recommendedName>
    <alternativeName>
        <fullName evidence="7">5-enolpyruvylshikimate-3-phosphate synthase</fullName>
        <shortName evidence="7">EPSP synthase</shortName>
        <shortName evidence="7">EPSPS</shortName>
    </alternativeName>
</protein>
<evidence type="ECO:0000256" key="6">
    <source>
        <dbReference type="ARBA" id="ARBA00044633"/>
    </source>
</evidence>
<dbReference type="PANTHER" id="PTHR21090">
    <property type="entry name" value="AROM/DEHYDROQUINATE SYNTHASE"/>
    <property type="match status" value="1"/>
</dbReference>
<feature type="binding site" evidence="7">
    <location>
        <position position="126"/>
    </location>
    <ligand>
        <name>phosphoenolpyruvate</name>
        <dbReference type="ChEBI" id="CHEBI:58702"/>
    </ligand>
</feature>
<dbReference type="GO" id="GO:0003866">
    <property type="term" value="F:3-phosphoshikimate 1-carboxyvinyltransferase activity"/>
    <property type="evidence" value="ECO:0007669"/>
    <property type="project" value="UniProtKB-UniRule"/>
</dbReference>
<dbReference type="PIRSF" id="PIRSF000505">
    <property type="entry name" value="EPSPS"/>
    <property type="match status" value="1"/>
</dbReference>
<comment type="subunit">
    <text evidence="7">Monomer.</text>
</comment>
<dbReference type="GO" id="GO:0008652">
    <property type="term" value="P:amino acid biosynthetic process"/>
    <property type="evidence" value="ECO:0007669"/>
    <property type="project" value="UniProtKB-KW"/>
</dbReference>
<evidence type="ECO:0000256" key="7">
    <source>
        <dbReference type="HAMAP-Rule" id="MF_00210"/>
    </source>
</evidence>
<dbReference type="InterPro" id="IPR006264">
    <property type="entry name" value="EPSP_synthase"/>
</dbReference>
<feature type="binding site" evidence="7">
    <location>
        <position position="24"/>
    </location>
    <ligand>
        <name>3-phosphoshikimate</name>
        <dbReference type="ChEBI" id="CHEBI:145989"/>
    </ligand>
</feature>
<comment type="subcellular location">
    <subcellularLocation>
        <location evidence="7">Cytoplasm</location>
    </subcellularLocation>
</comment>
<keyword evidence="3 7" id="KW-0028">Amino-acid biosynthesis</keyword>
<evidence type="ECO:0000256" key="4">
    <source>
        <dbReference type="ARBA" id="ARBA00022679"/>
    </source>
</evidence>
<comment type="caution">
    <text evidence="9">The sequence shown here is derived from an EMBL/GenBank/DDBJ whole genome shotgun (WGS) entry which is preliminary data.</text>
</comment>
<evidence type="ECO:0000256" key="2">
    <source>
        <dbReference type="ARBA" id="ARBA00009948"/>
    </source>
</evidence>
<feature type="binding site" evidence="7">
    <location>
        <position position="325"/>
    </location>
    <ligand>
        <name>3-phosphoshikimate</name>
        <dbReference type="ChEBI" id="CHEBI:145989"/>
    </ligand>
</feature>
<evidence type="ECO:0000256" key="3">
    <source>
        <dbReference type="ARBA" id="ARBA00022605"/>
    </source>
</evidence>
<dbReference type="PROSITE" id="PS00885">
    <property type="entry name" value="EPSP_SYNTHASE_2"/>
    <property type="match status" value="1"/>
</dbReference>
<feature type="binding site" evidence="7">
    <location>
        <position position="168"/>
    </location>
    <ligand>
        <name>3-phosphoshikimate</name>
        <dbReference type="ChEBI" id="CHEBI:145989"/>
    </ligand>
</feature>
<dbReference type="Proteomes" id="UP000006454">
    <property type="component" value="Unassembled WGS sequence"/>
</dbReference>
<dbReference type="GO" id="GO:0005737">
    <property type="term" value="C:cytoplasm"/>
    <property type="evidence" value="ECO:0007669"/>
    <property type="project" value="UniProtKB-SubCell"/>
</dbReference>
<feature type="binding site" evidence="7">
    <location>
        <position position="402"/>
    </location>
    <ligand>
        <name>phosphoenolpyruvate</name>
        <dbReference type="ChEBI" id="CHEBI:58702"/>
    </ligand>
</feature>
<feature type="binding site" evidence="7">
    <location>
        <position position="170"/>
    </location>
    <ligand>
        <name>phosphoenolpyruvate</name>
        <dbReference type="ChEBI" id="CHEBI:58702"/>
    </ligand>
</feature>
<comment type="similarity">
    <text evidence="2 7">Belongs to the EPSP synthase family.</text>
</comment>
<feature type="binding site" evidence="7">
    <location>
        <position position="329"/>
    </location>
    <ligand>
        <name>phosphoenolpyruvate</name>
        <dbReference type="ChEBI" id="CHEBI:58702"/>
    </ligand>
</feature>
<feature type="binding site" evidence="7">
    <location>
        <position position="196"/>
    </location>
    <ligand>
        <name>3-phosphoshikimate</name>
        <dbReference type="ChEBI" id="CHEBI:145989"/>
    </ligand>
</feature>
<dbReference type="AlphaFoldDB" id="Q7P4S6"/>
<evidence type="ECO:0000313" key="10">
    <source>
        <dbReference type="Proteomes" id="UP000006454"/>
    </source>
</evidence>
<feature type="binding site" evidence="7">
    <location>
        <position position="298"/>
    </location>
    <ligand>
        <name>3-phosphoshikimate</name>
        <dbReference type="ChEBI" id="CHEBI:145989"/>
    </ligand>
</feature>
<comment type="pathway">
    <text evidence="1 7">Metabolic intermediate biosynthesis; chorismate biosynthesis; chorismate from D-erythrose 4-phosphate and phosphoenolpyruvate: step 6/7.</text>
</comment>
<dbReference type="Gene3D" id="3.65.10.10">
    <property type="entry name" value="Enolpyruvate transferase domain"/>
    <property type="match status" value="2"/>
</dbReference>
<dbReference type="GO" id="GO:0009073">
    <property type="term" value="P:aromatic amino acid family biosynthetic process"/>
    <property type="evidence" value="ECO:0007669"/>
    <property type="project" value="UniProtKB-KW"/>
</dbReference>
<evidence type="ECO:0000256" key="1">
    <source>
        <dbReference type="ARBA" id="ARBA00004811"/>
    </source>
</evidence>
<comment type="function">
    <text evidence="7">Catalyzes the transfer of the enolpyruvyl moiety of phosphoenolpyruvate (PEP) to the 5-hydroxyl of shikimate-3-phosphate (S3P) to produce enolpyruvyl shikimate-3-phosphate and inorganic phosphate.</text>
</comment>
<feature type="domain" description="Enolpyruvate transferase" evidence="8">
    <location>
        <begin position="11"/>
        <end position="410"/>
    </location>
</feature>
<dbReference type="UniPathway" id="UPA00053">
    <property type="reaction ID" value="UER00089"/>
</dbReference>
<gene>
    <name evidence="7" type="primary">aroA</name>
    <name evidence="9" type="ORF">FNV0783</name>
</gene>